<evidence type="ECO:0000256" key="2">
    <source>
        <dbReference type="ARBA" id="ARBA00023015"/>
    </source>
</evidence>
<dbReference type="CDD" id="cd00103">
    <property type="entry name" value="IRF"/>
    <property type="match status" value="1"/>
</dbReference>
<evidence type="ECO:0000313" key="9">
    <source>
        <dbReference type="Proteomes" id="UP000594262"/>
    </source>
</evidence>
<dbReference type="PRINTS" id="PR00267">
    <property type="entry name" value="INTFRNREGFCT"/>
</dbReference>
<protein>
    <recommendedName>
        <fullName evidence="7">IRF tryptophan pentad repeat domain-containing protein</fullName>
    </recommendedName>
</protein>
<keyword evidence="9" id="KW-1185">Reference proteome</keyword>
<dbReference type="InterPro" id="IPR036390">
    <property type="entry name" value="WH_DNA-bd_sf"/>
</dbReference>
<name>A0A7M5V4L4_9CNID</name>
<feature type="region of interest" description="Disordered" evidence="6">
    <location>
        <begin position="349"/>
        <end position="399"/>
    </location>
</feature>
<evidence type="ECO:0000256" key="3">
    <source>
        <dbReference type="ARBA" id="ARBA00023125"/>
    </source>
</evidence>
<dbReference type="Pfam" id="PF00605">
    <property type="entry name" value="IRF"/>
    <property type="match status" value="1"/>
</dbReference>
<sequence length="399" mass="45337">MSTTDAAEAITTTTDTEGVAEEEQLCPVLAANSSPNLFRLSLPEWLKEQVDSGKHKGVYWIDRKEKIFHVPWKHASRNGWEDGDVSLFKAWAIYTNRYREGVDKARPALWKTNFRCAINSHSSITFLKDQGQRKGDKAHRIMQLVEAPKKGRRPLNSNEVTTDNDSPRKLVRLTYPNFGPPPPDGVPIERGRYKKAAEKAAAAKAKAQSKICNGCAFIRIQMQDALKIYEDLHNEEEENVDFQSLKEMFSALNNTNEHLCHNEDLKELMEKNLIATKENPEELPKPNLQDLYFIGKALQSAERNETLKVAIKVESTEQMEIVDSTYDTTENDTDIIHIVTMSEDQALEKTMTGTEPEEKDESFEGKEQQDDEVEVQDAAAIEVIDQDPEDEEDLITPRN</sequence>
<dbReference type="PANTHER" id="PTHR11949">
    <property type="entry name" value="INTERFERON REGULATORY FACTOR"/>
    <property type="match status" value="1"/>
</dbReference>
<dbReference type="GO" id="GO:0000978">
    <property type="term" value="F:RNA polymerase II cis-regulatory region sequence-specific DNA binding"/>
    <property type="evidence" value="ECO:0007669"/>
    <property type="project" value="TreeGrafter"/>
</dbReference>
<dbReference type="InterPro" id="IPR036388">
    <property type="entry name" value="WH-like_DNA-bd_sf"/>
</dbReference>
<keyword evidence="4" id="KW-0804">Transcription</keyword>
<reference evidence="8" key="1">
    <citation type="submission" date="2021-01" db="UniProtKB">
        <authorList>
            <consortium name="EnsemblMetazoa"/>
        </authorList>
    </citation>
    <scope>IDENTIFICATION</scope>
</reference>
<evidence type="ECO:0000256" key="5">
    <source>
        <dbReference type="ARBA" id="ARBA00023242"/>
    </source>
</evidence>
<dbReference type="OrthoDB" id="6538197at2759"/>
<dbReference type="AlphaFoldDB" id="A0A7M5V4L4"/>
<feature type="domain" description="IRF tryptophan pentad repeat" evidence="7">
    <location>
        <begin position="39"/>
        <end position="146"/>
    </location>
</feature>
<evidence type="ECO:0000256" key="1">
    <source>
        <dbReference type="ARBA" id="ARBA00004123"/>
    </source>
</evidence>
<evidence type="ECO:0000259" key="7">
    <source>
        <dbReference type="PROSITE" id="PS51507"/>
    </source>
</evidence>
<keyword evidence="3" id="KW-0238">DNA-binding</keyword>
<keyword evidence="5" id="KW-0539">Nucleus</keyword>
<feature type="compositionally biased region" description="Acidic residues" evidence="6">
    <location>
        <begin position="384"/>
        <end position="399"/>
    </location>
</feature>
<dbReference type="InterPro" id="IPR001346">
    <property type="entry name" value="Interferon_reg_fact_DNA-bd_dom"/>
</dbReference>
<dbReference type="PROSITE" id="PS51507">
    <property type="entry name" value="IRF_2"/>
    <property type="match status" value="1"/>
</dbReference>
<dbReference type="PROSITE" id="PS00601">
    <property type="entry name" value="IRF_1"/>
    <property type="match status" value="1"/>
</dbReference>
<dbReference type="GeneID" id="136819729"/>
<evidence type="ECO:0000256" key="6">
    <source>
        <dbReference type="SAM" id="MobiDB-lite"/>
    </source>
</evidence>
<evidence type="ECO:0000313" key="8">
    <source>
        <dbReference type="EnsemblMetazoa" id="CLYHEMP002375.1"/>
    </source>
</evidence>
<comment type="subcellular location">
    <subcellularLocation>
        <location evidence="1">Nucleus</location>
    </subcellularLocation>
</comment>
<evidence type="ECO:0000256" key="4">
    <source>
        <dbReference type="ARBA" id="ARBA00023163"/>
    </source>
</evidence>
<dbReference type="SMART" id="SM00348">
    <property type="entry name" value="IRF"/>
    <property type="match status" value="1"/>
</dbReference>
<dbReference type="Proteomes" id="UP000594262">
    <property type="component" value="Unplaced"/>
</dbReference>
<dbReference type="EnsemblMetazoa" id="CLYHEMT002375.1">
    <property type="protein sequence ID" value="CLYHEMP002375.1"/>
    <property type="gene ID" value="CLYHEMG002375"/>
</dbReference>
<dbReference type="InterPro" id="IPR019817">
    <property type="entry name" value="Interferon_reg_fac_CS"/>
</dbReference>
<dbReference type="SUPFAM" id="SSF46785">
    <property type="entry name" value="Winged helix' DNA-binding domain"/>
    <property type="match status" value="1"/>
</dbReference>
<dbReference type="Gene3D" id="1.10.10.10">
    <property type="entry name" value="Winged helix-like DNA-binding domain superfamily/Winged helix DNA-binding domain"/>
    <property type="match status" value="1"/>
</dbReference>
<organism evidence="8 9">
    <name type="scientific">Clytia hemisphaerica</name>
    <dbReference type="NCBI Taxonomy" id="252671"/>
    <lineage>
        <taxon>Eukaryota</taxon>
        <taxon>Metazoa</taxon>
        <taxon>Cnidaria</taxon>
        <taxon>Hydrozoa</taxon>
        <taxon>Hydroidolina</taxon>
        <taxon>Leptothecata</taxon>
        <taxon>Obeliida</taxon>
        <taxon>Clytiidae</taxon>
        <taxon>Clytia</taxon>
    </lineage>
</organism>
<dbReference type="RefSeq" id="XP_066932076.1">
    <property type="nucleotide sequence ID" value="XM_067075975.1"/>
</dbReference>
<dbReference type="GO" id="GO:0000981">
    <property type="term" value="F:DNA-binding transcription factor activity, RNA polymerase II-specific"/>
    <property type="evidence" value="ECO:0007669"/>
    <property type="project" value="TreeGrafter"/>
</dbReference>
<dbReference type="PANTHER" id="PTHR11949:SF17">
    <property type="entry name" value="IRF TRYPTOPHAN PENTAD REPEAT DOMAIN-CONTAINING PROTEIN"/>
    <property type="match status" value="1"/>
</dbReference>
<dbReference type="GO" id="GO:0005634">
    <property type="term" value="C:nucleus"/>
    <property type="evidence" value="ECO:0007669"/>
    <property type="project" value="UniProtKB-SubCell"/>
</dbReference>
<accession>A0A7M5V4L4</accession>
<keyword evidence="2" id="KW-0805">Transcription regulation</keyword>
<proteinExistence type="predicted"/>